<dbReference type="RefSeq" id="WP_169929782.1">
    <property type="nucleotide sequence ID" value="NZ_JBLXDX010000002.1"/>
</dbReference>
<reference evidence="6 8" key="3">
    <citation type="submission" date="2018-03" db="EMBL/GenBank/DDBJ databases">
        <title>Cross-interface Injection: A General Nanoliter Liquid Handling Method Applied to Single Cells Genome Amplification Automated Nanoliter Liquid Handling Applied to Single Cell Multiple Displacement Amplification.</title>
        <authorList>
            <person name="Yun J."/>
            <person name="Xu P."/>
            <person name="Xu J."/>
            <person name="Dai X."/>
            <person name="Wang Y."/>
            <person name="Zheng X."/>
            <person name="Cao C."/>
            <person name="Yi Q."/>
            <person name="Zhu Y."/>
            <person name="Wang L."/>
            <person name="Dong Z."/>
            <person name="Huang Y."/>
            <person name="Huang L."/>
            <person name="Du W."/>
        </authorList>
    </citation>
    <scope>NUCLEOTIDE SEQUENCE [LARGE SCALE GENOMIC DNA]</scope>
    <source>
        <strain evidence="6 8">A12-4</strain>
    </source>
</reference>
<keyword evidence="2" id="KW-0805">Transcription regulation</keyword>
<accession>A0A2T4CVP2</accession>
<evidence type="ECO:0000313" key="6">
    <source>
        <dbReference type="EMBL" id="PTB89294.1"/>
    </source>
</evidence>
<dbReference type="PANTHER" id="PTHR43214">
    <property type="entry name" value="TWO-COMPONENT RESPONSE REGULATOR"/>
    <property type="match status" value="1"/>
</dbReference>
<dbReference type="PANTHER" id="PTHR43214:SF3">
    <property type="entry name" value="RESPONSE REGULATOR UVRY"/>
    <property type="match status" value="1"/>
</dbReference>
<evidence type="ECO:0000259" key="5">
    <source>
        <dbReference type="PROSITE" id="PS50043"/>
    </source>
</evidence>
<dbReference type="InterPro" id="IPR016032">
    <property type="entry name" value="Sig_transdc_resp-reg_C-effctor"/>
</dbReference>
<evidence type="ECO:0000313" key="8">
    <source>
        <dbReference type="Proteomes" id="UP000242087"/>
    </source>
</evidence>
<evidence type="ECO:0000313" key="9">
    <source>
        <dbReference type="Proteomes" id="UP000287766"/>
    </source>
</evidence>
<dbReference type="AlphaFoldDB" id="A0A2T4CVP2"/>
<dbReference type="GO" id="GO:0006355">
    <property type="term" value="P:regulation of DNA-templated transcription"/>
    <property type="evidence" value="ECO:0007669"/>
    <property type="project" value="InterPro"/>
</dbReference>
<dbReference type="SUPFAM" id="SSF52172">
    <property type="entry name" value="CheY-like"/>
    <property type="match status" value="1"/>
</dbReference>
<dbReference type="GO" id="GO:0003677">
    <property type="term" value="F:DNA binding"/>
    <property type="evidence" value="ECO:0007669"/>
    <property type="project" value="UniProtKB-KW"/>
</dbReference>
<sequence>MTDFIIAISSDLVRAGMYATLKSNNYRVVASVSTLQQLRDEAKSYPYATVILGSHFGGDGTIETWKRLQRRHDGLQLLLWARHFQDVLDFQCNLKQVDGYLLENANYDVFLEACASVNRGQMYVAQAVAEYFAKNPRRQQQVRVLQSLSDRELQVTQMIGRGLRVADIAKSLNISSKTVNTFRYRIFQKLAIRGDVELTHLALQSGLIELDFAGTNDD</sequence>
<evidence type="ECO:0000256" key="1">
    <source>
        <dbReference type="ARBA" id="ARBA00023012"/>
    </source>
</evidence>
<reference evidence="9" key="2">
    <citation type="journal article" date="2018" name="Front. Microbiol.">
        <title>Genome-Based Analysis Reveals the Taxonomy and Diversity of the Family Idiomarinaceae.</title>
        <authorList>
            <person name="Liu Y."/>
            <person name="Lai Q."/>
            <person name="Shao Z."/>
        </authorList>
    </citation>
    <scope>NUCLEOTIDE SEQUENCE [LARGE SCALE GENOMIC DNA]</scope>
    <source>
        <strain evidence="9">KYW314</strain>
    </source>
</reference>
<proteinExistence type="predicted"/>
<evidence type="ECO:0000256" key="2">
    <source>
        <dbReference type="ARBA" id="ARBA00023015"/>
    </source>
</evidence>
<keyword evidence="1" id="KW-0902">Two-component regulatory system</keyword>
<dbReference type="InterPro" id="IPR000792">
    <property type="entry name" value="Tscrpt_reg_LuxR_C"/>
</dbReference>
<dbReference type="SUPFAM" id="SSF46894">
    <property type="entry name" value="C-terminal effector domain of the bipartite response regulators"/>
    <property type="match status" value="1"/>
</dbReference>
<dbReference type="Proteomes" id="UP000242087">
    <property type="component" value="Unassembled WGS sequence"/>
</dbReference>
<organism evidence="7 9">
    <name type="scientific">Pseudidiomarina aestuarii</name>
    <dbReference type="NCBI Taxonomy" id="624146"/>
    <lineage>
        <taxon>Bacteria</taxon>
        <taxon>Pseudomonadati</taxon>
        <taxon>Pseudomonadota</taxon>
        <taxon>Gammaproteobacteria</taxon>
        <taxon>Alteromonadales</taxon>
        <taxon>Idiomarinaceae</taxon>
        <taxon>Pseudidiomarina</taxon>
    </lineage>
</organism>
<reference evidence="7" key="1">
    <citation type="journal article" date="2011" name="Front. Microbiol.">
        <title>Genomic signatures of strain selection and enhancement in Bacillus atrophaeus var. globigii, a historical biowarfare simulant.</title>
        <authorList>
            <person name="Gibbons H.S."/>
            <person name="Broomall S.M."/>
            <person name="McNew L.A."/>
            <person name="Daligault H."/>
            <person name="Chapman C."/>
            <person name="Bruce D."/>
            <person name="Karavis M."/>
            <person name="Krepps M."/>
            <person name="McGregor P.A."/>
            <person name="Hong C."/>
            <person name="Park K.H."/>
            <person name="Akmal A."/>
            <person name="Feldman A."/>
            <person name="Lin J.S."/>
            <person name="Chang W.E."/>
            <person name="Higgs B.W."/>
            <person name="Demirev P."/>
            <person name="Lindquist J."/>
            <person name="Liem A."/>
            <person name="Fochler E."/>
            <person name="Read T.D."/>
            <person name="Tapia R."/>
            <person name="Johnson S."/>
            <person name="Bishop-Lilly K.A."/>
            <person name="Detter C."/>
            <person name="Han C."/>
            <person name="Sozhamannan S."/>
            <person name="Rosenzweig C.N."/>
            <person name="Skowronski E.W."/>
        </authorList>
    </citation>
    <scope>NUCLEOTIDE SEQUENCE [LARGE SCALE GENOMIC DNA]</scope>
    <source>
        <strain evidence="7">KYW314</strain>
    </source>
</reference>
<dbReference type="InterPro" id="IPR039420">
    <property type="entry name" value="WalR-like"/>
</dbReference>
<dbReference type="CDD" id="cd06170">
    <property type="entry name" value="LuxR_C_like"/>
    <property type="match status" value="1"/>
</dbReference>
<dbReference type="Proteomes" id="UP000287766">
    <property type="component" value="Unassembled WGS sequence"/>
</dbReference>
<evidence type="ECO:0000313" key="7">
    <source>
        <dbReference type="EMBL" id="RUO41051.1"/>
    </source>
</evidence>
<dbReference type="EMBL" id="PYVF01000019">
    <property type="protein sequence ID" value="PTB89294.1"/>
    <property type="molecule type" value="Genomic_DNA"/>
</dbReference>
<dbReference type="InterPro" id="IPR011006">
    <property type="entry name" value="CheY-like_superfamily"/>
</dbReference>
<evidence type="ECO:0000256" key="4">
    <source>
        <dbReference type="ARBA" id="ARBA00023163"/>
    </source>
</evidence>
<dbReference type="EMBL" id="PIPR01000001">
    <property type="protein sequence ID" value="RUO41051.1"/>
    <property type="molecule type" value="Genomic_DNA"/>
</dbReference>
<protein>
    <submittedName>
        <fullName evidence="7">Helix-turn-helix transcriptional regulator</fullName>
    </submittedName>
</protein>
<dbReference type="PROSITE" id="PS50043">
    <property type="entry name" value="HTH_LUXR_2"/>
    <property type="match status" value="1"/>
</dbReference>
<dbReference type="Gene3D" id="3.40.50.2300">
    <property type="match status" value="1"/>
</dbReference>
<gene>
    <name evidence="6" type="ORF">C9927_02110</name>
    <name evidence="7" type="ORF">CWE22_02345</name>
</gene>
<name>A0A2T4CVP2_9GAMM</name>
<dbReference type="Pfam" id="PF00196">
    <property type="entry name" value="GerE"/>
    <property type="match status" value="1"/>
</dbReference>
<comment type="caution">
    <text evidence="7">The sequence shown here is derived from an EMBL/GenBank/DDBJ whole genome shotgun (WGS) entry which is preliminary data.</text>
</comment>
<dbReference type="PROSITE" id="PS00622">
    <property type="entry name" value="HTH_LUXR_1"/>
    <property type="match status" value="1"/>
</dbReference>
<dbReference type="GO" id="GO:0000160">
    <property type="term" value="P:phosphorelay signal transduction system"/>
    <property type="evidence" value="ECO:0007669"/>
    <property type="project" value="UniProtKB-KW"/>
</dbReference>
<dbReference type="PRINTS" id="PR00038">
    <property type="entry name" value="HTHLUXR"/>
</dbReference>
<dbReference type="SMART" id="SM00421">
    <property type="entry name" value="HTH_LUXR"/>
    <property type="match status" value="1"/>
</dbReference>
<keyword evidence="4" id="KW-0804">Transcription</keyword>
<feature type="domain" description="HTH luxR-type" evidence="5">
    <location>
        <begin position="141"/>
        <end position="206"/>
    </location>
</feature>
<evidence type="ECO:0000256" key="3">
    <source>
        <dbReference type="ARBA" id="ARBA00023125"/>
    </source>
</evidence>
<keyword evidence="9" id="KW-1185">Reference proteome</keyword>
<keyword evidence="3" id="KW-0238">DNA-binding</keyword>